<evidence type="ECO:0000313" key="4">
    <source>
        <dbReference type="Proteomes" id="UP001466331"/>
    </source>
</evidence>
<keyword evidence="1" id="KW-0472">Membrane</keyword>
<dbReference type="EC" id="2.4.-.-" evidence="3"/>
<dbReference type="CDD" id="cd00761">
    <property type="entry name" value="Glyco_tranf_GTA_type"/>
    <property type="match status" value="1"/>
</dbReference>
<keyword evidence="4" id="KW-1185">Reference proteome</keyword>
<name>A0ABU9U9X4_9SPIR</name>
<evidence type="ECO:0000259" key="2">
    <source>
        <dbReference type="Pfam" id="PF00535"/>
    </source>
</evidence>
<reference evidence="3 4" key="1">
    <citation type="submission" date="2024-03" db="EMBL/GenBank/DDBJ databases">
        <title>Ignisphaera cupida sp. nov., a hyperthermophilic hydrolytic archaeon from a hot spring of Kamchatka, and proposal of Ignisphaeraceae fam. nov.</title>
        <authorList>
            <person name="Podosokorskaya O.A."/>
            <person name="Elcheninov A.G."/>
            <person name="Maltseva A.I."/>
            <person name="Zayulina K.S."/>
            <person name="Novikov A."/>
            <person name="Merkel A.Y."/>
        </authorList>
    </citation>
    <scope>NUCLEOTIDE SEQUENCE [LARGE SCALE GENOMIC DNA]</scope>
    <source>
        <strain evidence="3 4">38H-sp</strain>
    </source>
</reference>
<dbReference type="SUPFAM" id="SSF53448">
    <property type="entry name" value="Nucleotide-diphospho-sugar transferases"/>
    <property type="match status" value="1"/>
</dbReference>
<dbReference type="Gene3D" id="3.90.550.10">
    <property type="entry name" value="Spore Coat Polysaccharide Biosynthesis Protein SpsA, Chain A"/>
    <property type="match status" value="1"/>
</dbReference>
<sequence length="309" mass="35707">MIRISVVIPLYNKEKEISDTLKSVINQSYPADEIIVVDDGSTDNSADIVKGFSDNRIKLIQQKNSGESQARNTGIAAASNEYIALIDADDLWEEDFLLEIKALIERFPNAVFYSTGTYRIDEYGRKIKNKTPLSSDFFGIVNNFYKAFSFSNYGLVFSSSVCIRKSIFLRGYRFPVGEKRGADLYYWLVLSTLGDLAFSGRNLSIYKMNATNRSISPSTEGIIAYNIKWFYTTPSLKELQNYKGIKKFIRKNSLINAYYLALNKDIASLKKTIYFIKQYDFLLFLMLLPAFFMPRFFLRIIKHIRRKFR</sequence>
<keyword evidence="3" id="KW-0808">Transferase</keyword>
<dbReference type="PANTHER" id="PTHR43685">
    <property type="entry name" value="GLYCOSYLTRANSFERASE"/>
    <property type="match status" value="1"/>
</dbReference>
<comment type="caution">
    <text evidence="3">The sequence shown here is derived from an EMBL/GenBank/DDBJ whole genome shotgun (WGS) entry which is preliminary data.</text>
</comment>
<dbReference type="InterPro" id="IPR029044">
    <property type="entry name" value="Nucleotide-diphossugar_trans"/>
</dbReference>
<dbReference type="PANTHER" id="PTHR43685:SF2">
    <property type="entry name" value="GLYCOSYLTRANSFERASE 2-LIKE DOMAIN-CONTAINING PROTEIN"/>
    <property type="match status" value="1"/>
</dbReference>
<dbReference type="RefSeq" id="WP_420068915.1">
    <property type="nucleotide sequence ID" value="NZ_JBCHKQ010000001.1"/>
</dbReference>
<gene>
    <name evidence="3" type="ORF">WKV44_02810</name>
</gene>
<dbReference type="InterPro" id="IPR050834">
    <property type="entry name" value="Glycosyltransf_2"/>
</dbReference>
<dbReference type="GO" id="GO:0016757">
    <property type="term" value="F:glycosyltransferase activity"/>
    <property type="evidence" value="ECO:0007669"/>
    <property type="project" value="UniProtKB-KW"/>
</dbReference>
<feature type="domain" description="Glycosyltransferase 2-like" evidence="2">
    <location>
        <begin position="5"/>
        <end position="142"/>
    </location>
</feature>
<dbReference type="Pfam" id="PF00535">
    <property type="entry name" value="Glycos_transf_2"/>
    <property type="match status" value="1"/>
</dbReference>
<evidence type="ECO:0000313" key="3">
    <source>
        <dbReference type="EMBL" id="MEM5947467.1"/>
    </source>
</evidence>
<keyword evidence="1" id="KW-1133">Transmembrane helix</keyword>
<accession>A0ABU9U9X4</accession>
<protein>
    <submittedName>
        <fullName evidence="3">Glycosyltransferase family 2 protein</fullName>
        <ecNumber evidence="3">2.4.-.-</ecNumber>
    </submittedName>
</protein>
<dbReference type="EMBL" id="JBCHKQ010000001">
    <property type="protein sequence ID" value="MEM5947467.1"/>
    <property type="molecule type" value="Genomic_DNA"/>
</dbReference>
<dbReference type="InterPro" id="IPR001173">
    <property type="entry name" value="Glyco_trans_2-like"/>
</dbReference>
<keyword evidence="1" id="KW-0812">Transmembrane</keyword>
<dbReference type="Proteomes" id="UP001466331">
    <property type="component" value="Unassembled WGS sequence"/>
</dbReference>
<feature type="transmembrane region" description="Helical" evidence="1">
    <location>
        <begin position="281"/>
        <end position="301"/>
    </location>
</feature>
<organism evidence="3 4">
    <name type="scientific">Rarispira pelagica</name>
    <dbReference type="NCBI Taxonomy" id="3141764"/>
    <lineage>
        <taxon>Bacteria</taxon>
        <taxon>Pseudomonadati</taxon>
        <taxon>Spirochaetota</taxon>
        <taxon>Spirochaetia</taxon>
        <taxon>Winmispirales</taxon>
        <taxon>Winmispiraceae</taxon>
        <taxon>Rarispira</taxon>
    </lineage>
</organism>
<proteinExistence type="predicted"/>
<evidence type="ECO:0000256" key="1">
    <source>
        <dbReference type="SAM" id="Phobius"/>
    </source>
</evidence>
<keyword evidence="3" id="KW-0328">Glycosyltransferase</keyword>